<accession>A0A428P3N5</accession>
<proteinExistence type="predicted"/>
<dbReference type="PANTHER" id="PTHR37542">
    <property type="entry name" value="HELO DOMAIN-CONTAINING PROTEIN-RELATED"/>
    <property type="match status" value="1"/>
</dbReference>
<reference evidence="2 3" key="1">
    <citation type="submission" date="2017-06" db="EMBL/GenBank/DDBJ databases">
        <title>Comparative genomic analysis of Ambrosia Fusariam Clade fungi.</title>
        <authorList>
            <person name="Stajich J.E."/>
            <person name="Carrillo J."/>
            <person name="Kijimoto T."/>
            <person name="Eskalen A."/>
            <person name="O'Donnell K."/>
            <person name="Kasson M."/>
        </authorList>
    </citation>
    <scope>NUCLEOTIDE SEQUENCE [LARGE SCALE GENOMIC DNA]</scope>
    <source>
        <strain evidence="2 3">NRRL62584</strain>
    </source>
</reference>
<evidence type="ECO:0000313" key="2">
    <source>
        <dbReference type="EMBL" id="RSL47625.1"/>
    </source>
</evidence>
<sequence>MSKVDIVESFKRAVGPGLHSGYTQVNVLLIHWAKNDLGGVENEIQELQSVFEADYNYTTLLFRIPDNDSHRQRLNTEISCFVENKSQRDSLIIVYYAGHCSPDELGQAEWAALEEGGPSLSWNAGQQILFSAPGDVLLILDCCFASLITPGLKNHGTRFELIAASARSARTPMPGPRSMTRVLTKLLKEHANEGISSENISSKLRENNKITETPVFHNFARKSPTSIQLQRLVHDRGFIRKPSGYLLLRVSLTGEVTGGQMAEWLKSAPPDHVAAVHIEAVVSRGSHVQEDFPKGSVFEGMSIPVQEQIKRRILGSDTVMAVTGHPFGASTTGNSSNSSSGQGTPQDIGAHSLPAATGTGVLCLLHQGPADESPCLHDTEISFKAIAFRNGKRQRSSWGRSHKQRFKYGSIAGHPVLVDIYKVKDTGADGSELHPQMLHQARQVTELLCRTKPTKLPVLPCAGFFRNHSRRELGLVFKLPLNPEADGDGCVRTLFELYRIHKLVSLGHRMHLALSLITSIGRFHSAGWVHKSIRSNSIAFIAKSTIPSALELSGKEHADPLSSYLGDFDLSNPLLFGFKYAHAGDAATYLDEDYSQTNNLYRIPEQWVKRKV</sequence>
<dbReference type="Gene3D" id="3.40.50.1460">
    <property type="match status" value="1"/>
</dbReference>
<dbReference type="Proteomes" id="UP000288168">
    <property type="component" value="Unassembled WGS sequence"/>
</dbReference>
<comment type="caution">
    <text evidence="2">The sequence shown here is derived from an EMBL/GenBank/DDBJ whole genome shotgun (WGS) entry which is preliminary data.</text>
</comment>
<dbReference type="OrthoDB" id="1911848at2759"/>
<name>A0A428P3N5_9HYPO</name>
<evidence type="ECO:0000256" key="1">
    <source>
        <dbReference type="SAM" id="MobiDB-lite"/>
    </source>
</evidence>
<evidence type="ECO:0008006" key="4">
    <source>
        <dbReference type="Google" id="ProtNLM"/>
    </source>
</evidence>
<keyword evidence="3" id="KW-1185">Reference proteome</keyword>
<feature type="region of interest" description="Disordered" evidence="1">
    <location>
        <begin position="325"/>
        <end position="352"/>
    </location>
</feature>
<dbReference type="EMBL" id="NKCI01000213">
    <property type="protein sequence ID" value="RSL47625.1"/>
    <property type="molecule type" value="Genomic_DNA"/>
</dbReference>
<gene>
    <name evidence="2" type="ORF">CEP54_013315</name>
</gene>
<evidence type="ECO:0000313" key="3">
    <source>
        <dbReference type="Proteomes" id="UP000288168"/>
    </source>
</evidence>
<dbReference type="STRING" id="1325734.A0A428P3N5"/>
<protein>
    <recommendedName>
        <fullName evidence="4">Protein kinase domain-containing protein</fullName>
    </recommendedName>
</protein>
<organism evidence="2 3">
    <name type="scientific">Fusarium duplospermum</name>
    <dbReference type="NCBI Taxonomy" id="1325734"/>
    <lineage>
        <taxon>Eukaryota</taxon>
        <taxon>Fungi</taxon>
        <taxon>Dikarya</taxon>
        <taxon>Ascomycota</taxon>
        <taxon>Pezizomycotina</taxon>
        <taxon>Sordariomycetes</taxon>
        <taxon>Hypocreomycetidae</taxon>
        <taxon>Hypocreales</taxon>
        <taxon>Nectriaceae</taxon>
        <taxon>Fusarium</taxon>
        <taxon>Fusarium solani species complex</taxon>
    </lineage>
</organism>
<feature type="compositionally biased region" description="Low complexity" evidence="1">
    <location>
        <begin position="330"/>
        <end position="341"/>
    </location>
</feature>
<dbReference type="PANTHER" id="PTHR37542:SF3">
    <property type="entry name" value="PRION-INHIBITION AND PROPAGATION HELO DOMAIN-CONTAINING PROTEIN"/>
    <property type="match status" value="1"/>
</dbReference>
<dbReference type="AlphaFoldDB" id="A0A428P3N5"/>